<protein>
    <submittedName>
        <fullName evidence="3">Methyltransferase</fullName>
    </submittedName>
</protein>
<dbReference type="GO" id="GO:0032259">
    <property type="term" value="P:methylation"/>
    <property type="evidence" value="ECO:0007669"/>
    <property type="project" value="UniProtKB-KW"/>
</dbReference>
<gene>
    <name evidence="3" type="ORF">Acor_50570</name>
</gene>
<keyword evidence="3" id="KW-0489">Methyltransferase</keyword>
<dbReference type="GO" id="GO:0008168">
    <property type="term" value="F:methyltransferase activity"/>
    <property type="evidence" value="ECO:0007669"/>
    <property type="project" value="UniProtKB-KW"/>
</dbReference>
<proteinExistence type="predicted"/>
<organism evidence="3 4">
    <name type="scientific">Acrocarpospora corrugata</name>
    <dbReference type="NCBI Taxonomy" id="35763"/>
    <lineage>
        <taxon>Bacteria</taxon>
        <taxon>Bacillati</taxon>
        <taxon>Actinomycetota</taxon>
        <taxon>Actinomycetes</taxon>
        <taxon>Streptosporangiales</taxon>
        <taxon>Streptosporangiaceae</taxon>
        <taxon>Acrocarpospora</taxon>
    </lineage>
</organism>
<dbReference type="InterPro" id="IPR041698">
    <property type="entry name" value="Methyltransf_25"/>
</dbReference>
<dbReference type="SUPFAM" id="SSF53335">
    <property type="entry name" value="S-adenosyl-L-methionine-dependent methyltransferases"/>
    <property type="match status" value="1"/>
</dbReference>
<name>A0A5M3W709_9ACTN</name>
<reference evidence="3 4" key="1">
    <citation type="submission" date="2019-10" db="EMBL/GenBank/DDBJ databases">
        <title>Whole genome shotgun sequence of Acrocarpospora corrugata NBRC 13972.</title>
        <authorList>
            <person name="Ichikawa N."/>
            <person name="Kimura A."/>
            <person name="Kitahashi Y."/>
            <person name="Komaki H."/>
            <person name="Oguchi A."/>
        </authorList>
    </citation>
    <scope>NUCLEOTIDE SEQUENCE [LARGE SCALE GENOMIC DNA]</scope>
    <source>
        <strain evidence="3 4">NBRC 13972</strain>
    </source>
</reference>
<keyword evidence="4" id="KW-1185">Reference proteome</keyword>
<evidence type="ECO:0000259" key="2">
    <source>
        <dbReference type="Pfam" id="PF13649"/>
    </source>
</evidence>
<dbReference type="Proteomes" id="UP000334990">
    <property type="component" value="Unassembled WGS sequence"/>
</dbReference>
<dbReference type="EMBL" id="BLAD01000063">
    <property type="protein sequence ID" value="GES02991.1"/>
    <property type="molecule type" value="Genomic_DNA"/>
</dbReference>
<comment type="caution">
    <text evidence="3">The sequence shown here is derived from an EMBL/GenBank/DDBJ whole genome shotgun (WGS) entry which is preliminary data.</text>
</comment>
<dbReference type="AlphaFoldDB" id="A0A5M3W709"/>
<evidence type="ECO:0000313" key="3">
    <source>
        <dbReference type="EMBL" id="GES02991.1"/>
    </source>
</evidence>
<dbReference type="CDD" id="cd02440">
    <property type="entry name" value="AdoMet_MTases"/>
    <property type="match status" value="1"/>
</dbReference>
<evidence type="ECO:0000256" key="1">
    <source>
        <dbReference type="ARBA" id="ARBA00022679"/>
    </source>
</evidence>
<feature type="domain" description="Methyltransferase" evidence="2">
    <location>
        <begin position="66"/>
        <end position="158"/>
    </location>
</feature>
<dbReference type="Gene3D" id="3.40.50.150">
    <property type="entry name" value="Vaccinia Virus protein VP39"/>
    <property type="match status" value="1"/>
</dbReference>
<evidence type="ECO:0000313" key="4">
    <source>
        <dbReference type="Proteomes" id="UP000334990"/>
    </source>
</evidence>
<dbReference type="Pfam" id="PF13649">
    <property type="entry name" value="Methyltransf_25"/>
    <property type="match status" value="1"/>
</dbReference>
<accession>A0A5M3W709</accession>
<keyword evidence="1 3" id="KW-0808">Transferase</keyword>
<dbReference type="PANTHER" id="PTHR43861">
    <property type="entry name" value="TRANS-ACONITATE 2-METHYLTRANSFERASE-RELATED"/>
    <property type="match status" value="1"/>
</dbReference>
<sequence length="280" mass="30465">MGGVAMNHPMRSGVGRAGSGPHTFASMVDAAFGHPRLAAIYDPLDPDRSDLDAYLAMAEEFGARSVLDIGCGTGVFALLLAERGITVTGIDPARASVDVARGKPGAERVRWLDGDAGDLPPMQIDLVTMTGNVAQAIADPQAWRTTLRGAYKALRPGGRLVFETRDPAQRVWEEWAEWTRETTYRMTDIPGVGHVETWAELTDVSLPLVSFRGTHVFAADGDVLTSESTLRFRECTEIERDLHGHGFVVEDVRDAPDRPGREFVFVARRDTAEPVPPGMP</sequence>
<dbReference type="InterPro" id="IPR029063">
    <property type="entry name" value="SAM-dependent_MTases_sf"/>
</dbReference>